<dbReference type="AlphaFoldDB" id="A0A180GVT1"/>
<evidence type="ECO:0008006" key="5">
    <source>
        <dbReference type="Google" id="ProtNLM"/>
    </source>
</evidence>
<reference evidence="3 4" key="3">
    <citation type="journal article" date="2017" name="G3 (Bethesda)">
        <title>Comparative analysis highlights variable genome content of wheat rusts and divergence of the mating loci.</title>
        <authorList>
            <person name="Cuomo C.A."/>
            <person name="Bakkeren G."/>
            <person name="Khalil H.B."/>
            <person name="Panwar V."/>
            <person name="Joly D."/>
            <person name="Linning R."/>
            <person name="Sakthikumar S."/>
            <person name="Song X."/>
            <person name="Adiconis X."/>
            <person name="Fan L."/>
            <person name="Goldberg J.M."/>
            <person name="Levin J.Z."/>
            <person name="Young S."/>
            <person name="Zeng Q."/>
            <person name="Anikster Y."/>
            <person name="Bruce M."/>
            <person name="Wang M."/>
            <person name="Yin C."/>
            <person name="McCallum B."/>
            <person name="Szabo L.J."/>
            <person name="Hulbert S."/>
            <person name="Chen X."/>
            <person name="Fellers J.P."/>
        </authorList>
    </citation>
    <scope>NUCLEOTIDE SEQUENCE</scope>
    <source>
        <strain evidence="4">Isolate 1-1 / race 1 (BBBD)</strain>
        <strain evidence="3">isolate 1-1 / race 1 (BBBD)</strain>
    </source>
</reference>
<dbReference type="SUPFAM" id="SSF53098">
    <property type="entry name" value="Ribonuclease H-like"/>
    <property type="match status" value="1"/>
</dbReference>
<dbReference type="Proteomes" id="UP000005240">
    <property type="component" value="Unassembled WGS sequence"/>
</dbReference>
<feature type="compositionally biased region" description="Polar residues" evidence="1">
    <location>
        <begin position="1"/>
        <end position="16"/>
    </location>
</feature>
<dbReference type="PANTHER" id="PTHR46169">
    <property type="entry name" value="DNA REPLICATION-RELATED ELEMENT FACTOR, ISOFORM A"/>
    <property type="match status" value="1"/>
</dbReference>
<organism evidence="2">
    <name type="scientific">Puccinia triticina (isolate 1-1 / race 1 (BBBD))</name>
    <name type="common">Brown leaf rust fungus</name>
    <dbReference type="NCBI Taxonomy" id="630390"/>
    <lineage>
        <taxon>Eukaryota</taxon>
        <taxon>Fungi</taxon>
        <taxon>Dikarya</taxon>
        <taxon>Basidiomycota</taxon>
        <taxon>Pucciniomycotina</taxon>
        <taxon>Pucciniomycetes</taxon>
        <taxon>Pucciniales</taxon>
        <taxon>Pucciniaceae</taxon>
        <taxon>Puccinia</taxon>
    </lineage>
</organism>
<feature type="region of interest" description="Disordered" evidence="1">
    <location>
        <begin position="1"/>
        <end position="24"/>
    </location>
</feature>
<dbReference type="EnsemblFungi" id="PTTG_00808-t43_1">
    <property type="protein sequence ID" value="PTTG_00808-t43_1-p1"/>
    <property type="gene ID" value="PTTG_00808"/>
</dbReference>
<evidence type="ECO:0000256" key="1">
    <source>
        <dbReference type="SAM" id="MobiDB-lite"/>
    </source>
</evidence>
<proteinExistence type="predicted"/>
<gene>
    <name evidence="2" type="ORF">PTTG_00808</name>
</gene>
<dbReference type="OrthoDB" id="2504795at2759"/>
<dbReference type="InterPro" id="IPR052717">
    <property type="entry name" value="Vacuolar_transposase_reg"/>
</dbReference>
<dbReference type="EMBL" id="ADAS02000018">
    <property type="protein sequence ID" value="OAV96614.1"/>
    <property type="molecule type" value="Genomic_DNA"/>
</dbReference>
<dbReference type="GO" id="GO:0005634">
    <property type="term" value="C:nucleus"/>
    <property type="evidence" value="ECO:0007669"/>
    <property type="project" value="TreeGrafter"/>
</dbReference>
<accession>A0A180GVT1</accession>
<evidence type="ECO:0000313" key="4">
    <source>
        <dbReference type="Proteomes" id="UP000005240"/>
    </source>
</evidence>
<evidence type="ECO:0000313" key="3">
    <source>
        <dbReference type="EnsemblFungi" id="PTTG_00808-t43_1-p1"/>
    </source>
</evidence>
<keyword evidence="4" id="KW-1185">Reference proteome</keyword>
<dbReference type="GO" id="GO:0006357">
    <property type="term" value="P:regulation of transcription by RNA polymerase II"/>
    <property type="evidence" value="ECO:0007669"/>
    <property type="project" value="TreeGrafter"/>
</dbReference>
<feature type="region of interest" description="Disordered" evidence="1">
    <location>
        <begin position="92"/>
        <end position="113"/>
    </location>
</feature>
<dbReference type="VEuPathDB" id="FungiDB:PTTG_00808"/>
<dbReference type="PANTHER" id="PTHR46169:SF29">
    <property type="entry name" value="DNA REPLICATION-RELATED ELEMENT FACTOR, ISOFORM A"/>
    <property type="match status" value="1"/>
</dbReference>
<evidence type="ECO:0000313" key="2">
    <source>
        <dbReference type="EMBL" id="OAV96614.1"/>
    </source>
</evidence>
<protein>
    <recommendedName>
        <fullName evidence="5">BED-type domain-containing protein</fullName>
    </recommendedName>
</protein>
<dbReference type="InterPro" id="IPR012337">
    <property type="entry name" value="RNaseH-like_sf"/>
</dbReference>
<dbReference type="STRING" id="630390.A0A180GVT1"/>
<name>A0A180GVT1_PUCT1</name>
<reference evidence="2" key="2">
    <citation type="submission" date="2016-05" db="EMBL/GenBank/DDBJ databases">
        <title>Comparative analysis highlights variable genome content of wheat rusts and divergence of the mating loci.</title>
        <authorList>
            <person name="Cuomo C.A."/>
            <person name="Bakkeren G."/>
            <person name="Szabo L."/>
            <person name="Khalil H."/>
            <person name="Joly D."/>
            <person name="Goldberg J."/>
            <person name="Young S."/>
            <person name="Zeng Q."/>
            <person name="Fellers J."/>
        </authorList>
    </citation>
    <scope>NUCLEOTIDE SEQUENCE [LARGE SCALE GENOMIC DNA]</scope>
    <source>
        <strain evidence="2">1-1 BBBD Race 1</strain>
    </source>
</reference>
<sequence length="586" mass="67453">MPPTRNQPNIQSQGWSKPTKIHGPQWNGFVMSDLRKDQSRRRQAKCTYCNKQFNQAKPTQLFSHIKDSCVAIPAEKKAEYIRDVLKDSSQKFSRELEETSDNNDGQMISDSVAPAGQSKSVENYFRAMSREKTCHLHELLTKALLSSNIPMTLLENPYFQEYQSELARSPYQLPRRVQVMEKILPMVHARHEAELFKNLKDQKQMTLSLDGWTDNSGNSIYALLALKGTKKKYFLDVLDLNSKRHTADNIFSAIKSSLKAKQLDFEQFGAIRIVNEEHPHILQVHCTLHVFNLIAKRLVNHPSMAEIVKANKTLVNYFSQAGFWRKHLATWQKENEIKHGLKTLCETWWYSMAKVCLGVQSHEIGFRKCLELLRDPLVDTPSMTKAVIEVIEDRDHFTGNQTLVCLLKPVVDAIGNLERAETTLADIWKELLDTYKNISEVDVYTRFEPFKVHCLDVIHAQTKVYHEEIYIVAFFLHPAYRRVAVSKKHSLPDIGQMILQLAKNWRFTKSEASLLKDSINCYYNAIYPFNLKNTDKPLEFWLAVPHTPDSEPMKKLAIGMLNIVPHAAGVEGLFSMMSAIKTKFRN</sequence>
<reference evidence="3" key="4">
    <citation type="submission" date="2025-05" db="UniProtKB">
        <authorList>
            <consortium name="EnsemblFungi"/>
        </authorList>
    </citation>
    <scope>IDENTIFICATION</scope>
    <source>
        <strain evidence="3">isolate 1-1 / race 1 (BBBD)</strain>
    </source>
</reference>
<reference evidence="2" key="1">
    <citation type="submission" date="2009-11" db="EMBL/GenBank/DDBJ databases">
        <authorList>
            <consortium name="The Broad Institute Genome Sequencing Platform"/>
            <person name="Ward D."/>
            <person name="Feldgarden M."/>
            <person name="Earl A."/>
            <person name="Young S.K."/>
            <person name="Zeng Q."/>
            <person name="Koehrsen M."/>
            <person name="Alvarado L."/>
            <person name="Berlin A."/>
            <person name="Bochicchio J."/>
            <person name="Borenstein D."/>
            <person name="Chapman S.B."/>
            <person name="Chen Z."/>
            <person name="Engels R."/>
            <person name="Freedman E."/>
            <person name="Gellesch M."/>
            <person name="Goldberg J."/>
            <person name="Griggs A."/>
            <person name="Gujja S."/>
            <person name="Heilman E."/>
            <person name="Heiman D."/>
            <person name="Hepburn T."/>
            <person name="Howarth C."/>
            <person name="Jen D."/>
            <person name="Larson L."/>
            <person name="Lewis B."/>
            <person name="Mehta T."/>
            <person name="Park D."/>
            <person name="Pearson M."/>
            <person name="Roberts A."/>
            <person name="Saif S."/>
            <person name="Shea T."/>
            <person name="Shenoy N."/>
            <person name="Sisk P."/>
            <person name="Stolte C."/>
            <person name="Sykes S."/>
            <person name="Thomson T."/>
            <person name="Walk T."/>
            <person name="White J."/>
            <person name="Yandava C."/>
            <person name="Izard J."/>
            <person name="Baranova O.V."/>
            <person name="Blanton J.M."/>
            <person name="Tanner A.C."/>
            <person name="Dewhirst F.E."/>
            <person name="Haas B."/>
            <person name="Nusbaum C."/>
            <person name="Birren B."/>
        </authorList>
    </citation>
    <scope>NUCLEOTIDE SEQUENCE [LARGE SCALE GENOMIC DNA]</scope>
    <source>
        <strain evidence="2">1-1 BBBD Race 1</strain>
    </source>
</reference>